<gene>
    <name evidence="3" type="ORF">F6W96_11945</name>
</gene>
<dbReference type="Pfam" id="PF23275">
    <property type="entry name" value="TPR_23"/>
    <property type="match status" value="1"/>
</dbReference>
<evidence type="ECO:0000256" key="1">
    <source>
        <dbReference type="SAM" id="MobiDB-lite"/>
    </source>
</evidence>
<dbReference type="Proteomes" id="UP000500953">
    <property type="component" value="Chromosome"/>
</dbReference>
<evidence type="ECO:0000313" key="3">
    <source>
        <dbReference type="EMBL" id="QIS18899.1"/>
    </source>
</evidence>
<feature type="region of interest" description="Disordered" evidence="1">
    <location>
        <begin position="182"/>
        <end position="210"/>
    </location>
</feature>
<reference evidence="3 4" key="1">
    <citation type="journal article" date="2019" name="ACS Chem. Biol.">
        <title>Identification and Mobilization of a Cryptic Antibiotic Biosynthesis Gene Locus from a Human-Pathogenic Nocardia Isolate.</title>
        <authorList>
            <person name="Herisse M."/>
            <person name="Ishida K."/>
            <person name="Porter J.L."/>
            <person name="Howden B."/>
            <person name="Hertweck C."/>
            <person name="Stinear T.P."/>
            <person name="Pidot S.J."/>
        </authorList>
    </citation>
    <scope>NUCLEOTIDE SEQUENCE [LARGE SCALE GENOMIC DNA]</scope>
    <source>
        <strain evidence="3 4">AUSMDU00012715</strain>
    </source>
</reference>
<evidence type="ECO:0000313" key="4">
    <source>
        <dbReference type="Proteomes" id="UP000500953"/>
    </source>
</evidence>
<name>A0A6G9YZX4_9NOCA</name>
<feature type="compositionally biased region" description="Basic and acidic residues" evidence="1">
    <location>
        <begin position="191"/>
        <end position="210"/>
    </location>
</feature>
<dbReference type="InterPro" id="IPR036689">
    <property type="entry name" value="ESAT-6-like_sf"/>
</dbReference>
<organism evidence="3 4">
    <name type="scientific">Nocardia terpenica</name>
    <dbReference type="NCBI Taxonomy" id="455432"/>
    <lineage>
        <taxon>Bacteria</taxon>
        <taxon>Bacillati</taxon>
        <taxon>Actinomycetota</taxon>
        <taxon>Actinomycetes</taxon>
        <taxon>Mycobacteriales</taxon>
        <taxon>Nocardiaceae</taxon>
        <taxon>Nocardia</taxon>
    </lineage>
</organism>
<sequence length="825" mass="89636">MTEWALTRANVGRWNAALLTDLATIVEAQNGTYESEVGRMPKHFQDLGASWAGQAHDAAYDRIGEDHRQSLKIKDEVSDLVAILREAGSRLISERANILGKVADTEDTSKAVAKETLKVGDNWQITITYPAGVSEDDKAKILDRAQGQQGLINTAWYSLRDAAHQADQLIREAAQDIRDAGSNFGDGVDAPIKHPGTDRHDPTVKDGADDGKLVADGKATPEDLQRIADHLAQTTHLTPDQLAALANGGDVTIPASSMSYLQSFYGNSGRDGLLTLSDQLRANGSPESLALQRNLGDGLMLLSNDHAVTRDSAGTIQDRGGWNKLHPEIRELVGTRPGTLISGTDANTRDLPDDYRGRDGKSKYNQDMSRFATLVDSADKSYSPGAKFGVELSRQAAHQAFLSDYLGAGGRMEIIDRPTDDTIQHLLDAGTRSKEADQALITGHGSEELFGKNTPGQDYHPYDPNKMLTTLMKHRWDDGGETLGKMYRWIDDDSHSPDLAVTTRAGETASGLSSYLTRNSDLLMNLRGPHTESLGELNPHAVQALSSALSPYVADMTGALPPNLMHHGFTPPDPGNDHARHGAQQIFALMDTDKQAATQFNAKALVAAQELQSAWVNSALDDPDNRLTGAALAAGRLQGLVDQGLTLELKDRSQDIANSYAHGFADKGAAYDTIKTVLTTGIKYVPIVGDVAQIADPIRNVSSTVIDVGNPWAKNAIVGLSSPPAPPQPQIDTHTNFQPAQLAYQVGHTLETRDGTLAHDHRYSYLFDSGAHLKDYRTLIDSDHVTEEQIYSDMTNIVTSYRNHTFEAPYLLLDKEIRDGRNSIQ</sequence>
<dbReference type="InterPro" id="IPR057037">
    <property type="entry name" value="TPR_rep_actino"/>
</dbReference>
<dbReference type="EMBL" id="CP046173">
    <property type="protein sequence ID" value="QIS18899.1"/>
    <property type="molecule type" value="Genomic_DNA"/>
</dbReference>
<accession>A0A6G9YZX4</accession>
<feature type="domain" description="TPR repeat" evidence="2">
    <location>
        <begin position="234"/>
        <end position="489"/>
    </location>
</feature>
<feature type="region of interest" description="Disordered" evidence="1">
    <location>
        <begin position="337"/>
        <end position="363"/>
    </location>
</feature>
<dbReference type="Gene3D" id="1.10.287.1060">
    <property type="entry name" value="ESAT-6-like"/>
    <property type="match status" value="1"/>
</dbReference>
<evidence type="ECO:0000259" key="2">
    <source>
        <dbReference type="Pfam" id="PF23275"/>
    </source>
</evidence>
<dbReference type="RefSeq" id="WP_167486212.1">
    <property type="nucleotide sequence ID" value="NZ_CP046173.1"/>
</dbReference>
<protein>
    <recommendedName>
        <fullName evidence="2">TPR repeat domain-containing protein</fullName>
    </recommendedName>
</protein>
<feature type="compositionally biased region" description="Basic and acidic residues" evidence="1">
    <location>
        <begin position="347"/>
        <end position="363"/>
    </location>
</feature>
<proteinExistence type="predicted"/>
<dbReference type="AlphaFoldDB" id="A0A6G9YZX4"/>
<dbReference type="SUPFAM" id="SSF140453">
    <property type="entry name" value="EsxAB dimer-like"/>
    <property type="match status" value="1"/>
</dbReference>